<gene>
    <name evidence="1" type="ORF">MNBD_BACTEROID05-736</name>
</gene>
<dbReference type="EMBL" id="UOEN01000060">
    <property type="protein sequence ID" value="VAW11998.1"/>
    <property type="molecule type" value="Genomic_DNA"/>
</dbReference>
<dbReference type="AlphaFoldDB" id="A0A3B0T235"/>
<protein>
    <submittedName>
        <fullName evidence="1">Uncharacterized protein</fullName>
    </submittedName>
</protein>
<reference evidence="1" key="1">
    <citation type="submission" date="2018-06" db="EMBL/GenBank/DDBJ databases">
        <authorList>
            <person name="Zhirakovskaya E."/>
        </authorList>
    </citation>
    <scope>NUCLEOTIDE SEQUENCE</scope>
</reference>
<feature type="non-terminal residue" evidence="1">
    <location>
        <position position="123"/>
    </location>
</feature>
<sequence length="123" mass="13856">MGILAIIIAVLAFAAVQSLRKRVEVLEKNINTQSIQGLNSAEQHQEKIETEDSKEHPEELVLFIKEQQRLNVPESDILSTLMQSGWKESDVLGAISYIKNKVEPEVAREVTVSAPKENAFLEW</sequence>
<proteinExistence type="predicted"/>
<name>A0A3B0T235_9ZZZZ</name>
<organism evidence="1">
    <name type="scientific">hydrothermal vent metagenome</name>
    <dbReference type="NCBI Taxonomy" id="652676"/>
    <lineage>
        <taxon>unclassified sequences</taxon>
        <taxon>metagenomes</taxon>
        <taxon>ecological metagenomes</taxon>
    </lineage>
</organism>
<evidence type="ECO:0000313" key="1">
    <source>
        <dbReference type="EMBL" id="VAW11998.1"/>
    </source>
</evidence>
<accession>A0A3B0T235</accession>